<evidence type="ECO:0000256" key="5">
    <source>
        <dbReference type="HAMAP-Rule" id="MF_00099"/>
    </source>
</evidence>
<comment type="function">
    <text evidence="5">Involved in chemotaxis. Part of a chemotaxis signal transduction system that modulates chemotaxis in response to various stimuli. Catalyzes the demethylation of specific methylglutamate residues introduced into the chemoreceptors (methyl-accepting chemotaxis proteins or MCP) by CheR. Also mediates the irreversible deamidation of specific glutamine residues to glutamic acid.</text>
</comment>
<dbReference type="CDD" id="cd16432">
    <property type="entry name" value="CheB_Rec"/>
    <property type="match status" value="1"/>
</dbReference>
<keyword evidence="3 5" id="KW-0378">Hydrolase</keyword>
<feature type="modified residue" description="4-aspartylphosphate" evidence="5 7">
    <location>
        <position position="52"/>
    </location>
</feature>
<sequence>MTRVLVVDDSRFMRTVIGNALSRAGYEVETAENGADSLEAVQAFEPDVVTMDVQMPVMDGIEAVERIMTTDPIPILMLSAYTDEGTDATLEALDSGAVDFLTKPDGSSSRNVAHLIEDLIETVDSLADADVSSLAVAHTASAARSVRAVRASQPSFEPSSSSGPALGSSAKLRSATPAAGKPGPDRLADPHSSRVEFDDCLADPTIVIGASTGGPKIVERLLERLPRSLEATGLVVQHMPAEFTRRFAERLDGRTAYDVREAGHDERIDPGEIVVAPGGEHLVVTANVGGSLRVRLDDGDPVNGVRPSIDVTMESVAEHVTDPICGVVLTGMGSDGAAGIEAISDAGGATIAQDEATSPVFGIPARAIQTGCVDRVAAEPDIADEIVETCTGEHRD</sequence>
<dbReference type="CDD" id="cd17541">
    <property type="entry name" value="REC_CheB-like"/>
    <property type="match status" value="1"/>
</dbReference>
<dbReference type="Gene3D" id="3.40.50.2300">
    <property type="match status" value="1"/>
</dbReference>
<dbReference type="HAMAP" id="MF_00099">
    <property type="entry name" value="CheB_chemtxs"/>
    <property type="match status" value="1"/>
</dbReference>
<feature type="domain" description="Response regulatory" evidence="9">
    <location>
        <begin position="3"/>
        <end position="118"/>
    </location>
</feature>
<gene>
    <name evidence="5 11" type="primary">cheB</name>
    <name evidence="11" type="ORF">EA462_09970</name>
</gene>
<dbReference type="GO" id="GO:0008984">
    <property type="term" value="F:protein-glutamate methylesterase activity"/>
    <property type="evidence" value="ECO:0007669"/>
    <property type="project" value="UniProtKB-UniRule"/>
</dbReference>
<reference evidence="11 12" key="1">
    <citation type="submission" date="2018-10" db="EMBL/GenBank/DDBJ databases">
        <title>Natrarchaeobius chitinivorans gen. nov., sp. nov., and Natrarchaeobius haloalkaliphilus sp. nov., alkaliphilic, chitin-utilizing haloarchaea from hypersaline alkaline lakes.</title>
        <authorList>
            <person name="Sorokin D.Y."/>
            <person name="Elcheninov A.G."/>
            <person name="Kostrikina N.A."/>
            <person name="Bale N.J."/>
            <person name="Sinninghe Damste J.S."/>
            <person name="Khijniak T.V."/>
            <person name="Kublanov I.V."/>
            <person name="Toshchakov S.V."/>
        </authorList>
    </citation>
    <scope>NUCLEOTIDE SEQUENCE [LARGE SCALE GENOMIC DNA]</scope>
    <source>
        <strain evidence="11 12">AArcht-Sl</strain>
    </source>
</reference>
<dbReference type="GO" id="GO:0006935">
    <property type="term" value="P:chemotaxis"/>
    <property type="evidence" value="ECO:0007669"/>
    <property type="project" value="UniProtKB-UniRule"/>
</dbReference>
<dbReference type="OrthoDB" id="2857at2157"/>
<dbReference type="Proteomes" id="UP000273828">
    <property type="component" value="Unassembled WGS sequence"/>
</dbReference>
<dbReference type="PIRSF" id="PIRSF000876">
    <property type="entry name" value="RR_chemtxs_CheB"/>
    <property type="match status" value="1"/>
</dbReference>
<evidence type="ECO:0000256" key="2">
    <source>
        <dbReference type="ARBA" id="ARBA00022500"/>
    </source>
</evidence>
<dbReference type="InterPro" id="IPR008248">
    <property type="entry name" value="CheB-like"/>
</dbReference>
<evidence type="ECO:0000256" key="6">
    <source>
        <dbReference type="PROSITE-ProRule" id="PRU00050"/>
    </source>
</evidence>
<dbReference type="GO" id="GO:0000156">
    <property type="term" value="F:phosphorelay response regulator activity"/>
    <property type="evidence" value="ECO:0007669"/>
    <property type="project" value="InterPro"/>
</dbReference>
<dbReference type="InterPro" id="IPR001789">
    <property type="entry name" value="Sig_transdc_resp-reg_receiver"/>
</dbReference>
<dbReference type="EMBL" id="REFY01000003">
    <property type="protein sequence ID" value="RQG90294.1"/>
    <property type="molecule type" value="Genomic_DNA"/>
</dbReference>
<dbReference type="NCBIfam" id="NF001965">
    <property type="entry name" value="PRK00742.1"/>
    <property type="match status" value="1"/>
</dbReference>
<dbReference type="SUPFAM" id="SSF52172">
    <property type="entry name" value="CheY-like"/>
    <property type="match status" value="1"/>
</dbReference>
<protein>
    <recommendedName>
        <fullName evidence="5">Protein-glutamate methylesterase/protein-glutamine glutaminase</fullName>
        <ecNumber evidence="5">3.1.1.61</ecNumber>
        <ecNumber evidence="5">3.5.1.44</ecNumber>
    </recommendedName>
</protein>
<dbReference type="GO" id="GO:0032259">
    <property type="term" value="P:methylation"/>
    <property type="evidence" value="ECO:0007669"/>
    <property type="project" value="UniProtKB-KW"/>
</dbReference>
<evidence type="ECO:0000313" key="12">
    <source>
        <dbReference type="Proteomes" id="UP000273828"/>
    </source>
</evidence>
<dbReference type="AlphaFoldDB" id="A0A3N6LSL5"/>
<feature type="active site" evidence="5 6">
    <location>
        <position position="211"/>
    </location>
</feature>
<dbReference type="InterPro" id="IPR011006">
    <property type="entry name" value="CheY-like_superfamily"/>
</dbReference>
<comment type="PTM">
    <text evidence="5">Phosphorylated by CheA. Phosphorylation of the N-terminal regulatory domain activates the methylesterase activity.</text>
</comment>
<dbReference type="PROSITE" id="PS50110">
    <property type="entry name" value="RESPONSE_REGULATORY"/>
    <property type="match status" value="1"/>
</dbReference>
<evidence type="ECO:0000256" key="8">
    <source>
        <dbReference type="SAM" id="MobiDB-lite"/>
    </source>
</evidence>
<keyword evidence="12" id="KW-1185">Reference proteome</keyword>
<keyword evidence="2 5" id="KW-0145">Chemotaxis</keyword>
<dbReference type="SMART" id="SM00448">
    <property type="entry name" value="REC"/>
    <property type="match status" value="1"/>
</dbReference>
<comment type="catalytic activity">
    <reaction evidence="5">
        <text>L-glutaminyl-[protein] + H2O = L-glutamyl-[protein] + NH4(+)</text>
        <dbReference type="Rhea" id="RHEA:16441"/>
        <dbReference type="Rhea" id="RHEA-COMP:10207"/>
        <dbReference type="Rhea" id="RHEA-COMP:10208"/>
        <dbReference type="ChEBI" id="CHEBI:15377"/>
        <dbReference type="ChEBI" id="CHEBI:28938"/>
        <dbReference type="ChEBI" id="CHEBI:29973"/>
        <dbReference type="ChEBI" id="CHEBI:30011"/>
        <dbReference type="EC" id="3.5.1.44"/>
    </reaction>
</comment>
<feature type="compositionally biased region" description="Low complexity" evidence="8">
    <location>
        <begin position="151"/>
        <end position="172"/>
    </location>
</feature>
<evidence type="ECO:0000256" key="3">
    <source>
        <dbReference type="ARBA" id="ARBA00022801"/>
    </source>
</evidence>
<keyword evidence="11" id="KW-0489">Methyltransferase</keyword>
<accession>A0A3N6LSL5</accession>
<comment type="similarity">
    <text evidence="5">Belongs to the CheB family.</text>
</comment>
<evidence type="ECO:0000259" key="9">
    <source>
        <dbReference type="PROSITE" id="PS50110"/>
    </source>
</evidence>
<evidence type="ECO:0000256" key="4">
    <source>
        <dbReference type="ARBA" id="ARBA00048267"/>
    </source>
</evidence>
<name>A0A3N6LSL5_9EURY</name>
<dbReference type="PANTHER" id="PTHR42872">
    <property type="entry name" value="PROTEIN-GLUTAMATE METHYLESTERASE/PROTEIN-GLUTAMINE GLUTAMINASE"/>
    <property type="match status" value="1"/>
</dbReference>
<comment type="caution">
    <text evidence="11">The sequence shown here is derived from an EMBL/GenBank/DDBJ whole genome shotgun (WGS) entry which is preliminary data.</text>
</comment>
<feature type="active site" evidence="5 6">
    <location>
        <position position="238"/>
    </location>
</feature>
<dbReference type="GO" id="GO:0005737">
    <property type="term" value="C:cytoplasm"/>
    <property type="evidence" value="ECO:0007669"/>
    <property type="project" value="UniProtKB-SubCell"/>
</dbReference>
<evidence type="ECO:0000259" key="10">
    <source>
        <dbReference type="PROSITE" id="PS50122"/>
    </source>
</evidence>
<dbReference type="Pfam" id="PF00072">
    <property type="entry name" value="Response_reg"/>
    <property type="match status" value="1"/>
</dbReference>
<evidence type="ECO:0000256" key="7">
    <source>
        <dbReference type="PROSITE-ProRule" id="PRU00169"/>
    </source>
</evidence>
<evidence type="ECO:0000256" key="1">
    <source>
        <dbReference type="ARBA" id="ARBA00022490"/>
    </source>
</evidence>
<comment type="catalytic activity">
    <reaction evidence="4 5">
        <text>[protein]-L-glutamate 5-O-methyl ester + H2O = L-glutamyl-[protein] + methanol + H(+)</text>
        <dbReference type="Rhea" id="RHEA:23236"/>
        <dbReference type="Rhea" id="RHEA-COMP:10208"/>
        <dbReference type="Rhea" id="RHEA-COMP:10311"/>
        <dbReference type="ChEBI" id="CHEBI:15377"/>
        <dbReference type="ChEBI" id="CHEBI:15378"/>
        <dbReference type="ChEBI" id="CHEBI:17790"/>
        <dbReference type="ChEBI" id="CHEBI:29973"/>
        <dbReference type="ChEBI" id="CHEBI:82795"/>
        <dbReference type="EC" id="3.1.1.61"/>
    </reaction>
</comment>
<dbReference type="GO" id="GO:0008168">
    <property type="term" value="F:methyltransferase activity"/>
    <property type="evidence" value="ECO:0007669"/>
    <property type="project" value="UniProtKB-KW"/>
</dbReference>
<dbReference type="PANTHER" id="PTHR42872:SF6">
    <property type="entry name" value="PROTEIN-GLUTAMATE METHYLESTERASE_PROTEIN-GLUTAMINE GLUTAMINASE"/>
    <property type="match status" value="1"/>
</dbReference>
<feature type="region of interest" description="Disordered" evidence="8">
    <location>
        <begin position="151"/>
        <end position="192"/>
    </location>
</feature>
<feature type="active site" evidence="5 6">
    <location>
        <position position="335"/>
    </location>
</feature>
<dbReference type="PROSITE" id="PS50122">
    <property type="entry name" value="CHEB"/>
    <property type="match status" value="1"/>
</dbReference>
<proteinExistence type="inferred from homology"/>
<feature type="compositionally biased region" description="Basic and acidic residues" evidence="8">
    <location>
        <begin position="183"/>
        <end position="192"/>
    </location>
</feature>
<evidence type="ECO:0000313" key="11">
    <source>
        <dbReference type="EMBL" id="RQG90294.1"/>
    </source>
</evidence>
<organism evidence="11 12">
    <name type="scientific">Natrarchaeobius halalkaliphilus</name>
    <dbReference type="NCBI Taxonomy" id="1679091"/>
    <lineage>
        <taxon>Archaea</taxon>
        <taxon>Methanobacteriati</taxon>
        <taxon>Methanobacteriota</taxon>
        <taxon>Stenosarchaea group</taxon>
        <taxon>Halobacteria</taxon>
        <taxon>Halobacteriales</taxon>
        <taxon>Natrialbaceae</taxon>
        <taxon>Natrarchaeobius</taxon>
    </lineage>
</organism>
<dbReference type="InterPro" id="IPR000673">
    <property type="entry name" value="Sig_transdc_resp-reg_Me-estase"/>
</dbReference>
<dbReference type="EC" id="3.5.1.44" evidence="5"/>
<dbReference type="SUPFAM" id="SSF52738">
    <property type="entry name" value="Methylesterase CheB, C-terminal domain"/>
    <property type="match status" value="1"/>
</dbReference>
<dbReference type="EC" id="3.1.1.61" evidence="5"/>
<feature type="domain" description="CheB-type methylesterase" evidence="10">
    <location>
        <begin position="190"/>
        <end position="393"/>
    </location>
</feature>
<keyword evidence="11" id="KW-0808">Transferase</keyword>
<dbReference type="GO" id="GO:0050568">
    <property type="term" value="F:protein-glutamine glutaminase activity"/>
    <property type="evidence" value="ECO:0007669"/>
    <property type="project" value="UniProtKB-UniRule"/>
</dbReference>
<comment type="domain">
    <text evidence="5">Contains a C-terminal catalytic domain, and an N-terminal region which modulates catalytic activity.</text>
</comment>
<dbReference type="Pfam" id="PF01339">
    <property type="entry name" value="CheB_methylest"/>
    <property type="match status" value="1"/>
</dbReference>
<comment type="subcellular location">
    <subcellularLocation>
        <location evidence="5">Cytoplasm</location>
    </subcellularLocation>
</comment>
<keyword evidence="5 7" id="KW-0597">Phosphoprotein</keyword>
<dbReference type="InterPro" id="IPR035909">
    <property type="entry name" value="CheB_C"/>
</dbReference>
<dbReference type="RefSeq" id="WP_124178399.1">
    <property type="nucleotide sequence ID" value="NZ_REFY01000003.1"/>
</dbReference>
<keyword evidence="1 5" id="KW-0963">Cytoplasm</keyword>
<dbReference type="Gene3D" id="3.40.50.180">
    <property type="entry name" value="Methylesterase CheB, C-terminal domain"/>
    <property type="match status" value="1"/>
</dbReference>